<feature type="domain" description="Reovirus core-spike protein lambda-2-like 7th" evidence="1">
    <location>
        <begin position="1118"/>
        <end position="1215"/>
    </location>
</feature>
<sequence length="1281" mass="142904">MARFYGVKLADTLSCPSTESPQERYTYDALCAELDSSITRYTPWIPLRNGQLKEVVAVQLLRPLQGTVADRFVNPWPKDYDSWRLWMTNRLDALLRVLLTKYPMVEYHAHEVNQIVVNTIVGAYLSETPYYKYLDFLFVKDTLFRDIINSAMIVPGLLVCRPINYFQLSPGPKYYAFSNYTGSAQDPCLFGKETSNYAVGYYLPASLFTMPSTVLLHYDRPSVIPHYLIPSAGIGVDIFGQMRDAYTLIMLESIIQQFRHNANANPAKPYHRLDECYAVYTGSLYDNVGSSHWRIAQLAVAATNGYQLTERVPAFPTNGWVSTLLSQIRAPGENPLVLSSNPRYVPILHDSPSPLPEFIPRWYVRVNVNSGMDVSNVHVVDDSASPVQILMQYGLNTVSLAEARAAYDSKSTLPITPEYHDFWTGGALMHATRAVAADADVNTTQFPSMPPYYFERAQIRSRGIFTSYRGVVDRSLAKDTSNLIFAYGQYGLTGDKYLKANESVAYLGASGAHQPRPEPSIISKWKEGSIPTVPAAARIRQIGYDVTLGQIADLRFPLPVGTFTYVYSDVDQVVNGGNDQNVANRVALELLDTCIQLVSVRGSMCMKINFPDGIHFGRMIRSLATNFESHAITKPMIGNNMEVYIHGFSKLQNSVPRSPKASSVVFMREIRNRYLVIVQACDRLPLRGITDRGDYDSGITQINIINPRLSVRWADDVAAISGLAMISDGHRAVMSRRKHHGAEMLTLTGVRSRYSLNRNRRMRVAPSPRLDAIVNQVRDIAYVDPQVFSSSASLWTAYTLFCNEVVSRVFSDVNKSLVDLGTGPEARIISLVPPTKELVLIDSRPFSESTNCWNTLTDFVTTDYLNPGWEVRYPSDQLSCVLSLGAAASSRLISLLDALDILLPLINANGADDILIQLNCPLYGQQTGVVGELSLNTVTKQYNFVTFNRSEPYEAKAALEARILQEFPNSSMTWITATIELPWIGILWESLMSISTTSIEKALELSQYMPLIYIQKDVRGVNVVGQLRVGNLGQFAVTLTSPQDTFQLHLNGAEVMDWNGNVLTSYVGAANGALQGNVLTIQWMPSRVGNYVSRVINLTAGVDQLRGSLTVSPPDQTLNVVYPAQWDVSLAGTVITLNLDDFFDLRIFAGTQTAKQMINSEKYSIRITAQGTRELTWIVDRSDSTQNFWIQDVQSEVPGQYISVLLDQLTTHTWPTDVPILLSAPDDSMWVVRENGVMQCILNDDSSQVPLFWDPQPVNYGTNAGLQTYEVPPGDYVYVRV</sequence>
<accession>W8P1A7</accession>
<dbReference type="Proteomes" id="UP000201363">
    <property type="component" value="Genome"/>
</dbReference>
<dbReference type="InterPro" id="IPR048598">
    <property type="entry name" value="Reovirus_L2_MT1"/>
</dbReference>
<dbReference type="Pfam" id="PF21062">
    <property type="entry name" value="Reovirus_L2_4th"/>
    <property type="match status" value="1"/>
</dbReference>
<evidence type="ECO:0000259" key="5">
    <source>
        <dbReference type="Pfam" id="PF21065"/>
    </source>
</evidence>
<dbReference type="KEGG" id="vg:18733183"/>
<dbReference type="InterPro" id="IPR048596">
    <property type="entry name" value="Reovirus_L2_N"/>
</dbReference>
<dbReference type="Pfam" id="PF21064">
    <property type="entry name" value="Reovirus_L2_N"/>
    <property type="match status" value="1"/>
</dbReference>
<dbReference type="Gene3D" id="3.40.50.150">
    <property type="entry name" value="Vaccinia Virus protein VP39"/>
    <property type="match status" value="1"/>
</dbReference>
<evidence type="ECO:0000259" key="4">
    <source>
        <dbReference type="Pfam" id="PF21064"/>
    </source>
</evidence>
<dbReference type="InterPro" id="IPR048604">
    <property type="entry name" value="Reovirus_L2_4th"/>
</dbReference>
<evidence type="ECO:0000259" key="2">
    <source>
        <dbReference type="Pfam" id="PF21062"/>
    </source>
</evidence>
<dbReference type="Pfam" id="PF21063">
    <property type="entry name" value="Reovirus_L2_GTase"/>
    <property type="match status" value="1"/>
</dbReference>
<keyword evidence="8" id="KW-1185">Reference proteome</keyword>
<feature type="domain" description="Reovirus core-spike protein lambda-2-like GTase" evidence="3">
    <location>
        <begin position="168"/>
        <end position="380"/>
    </location>
</feature>
<dbReference type="InterPro" id="IPR048597">
    <property type="entry name" value="Reovirus_L2_MT2"/>
</dbReference>
<organism evidence="7 8">
    <name type="scientific">Reptilian orthoreovirus</name>
    <dbReference type="NCBI Taxonomy" id="226613"/>
    <lineage>
        <taxon>Viruses</taxon>
        <taxon>Riboviria</taxon>
        <taxon>Orthornavirae</taxon>
        <taxon>Duplornaviricota</taxon>
        <taxon>Resentoviricetes</taxon>
        <taxon>Reovirales</taxon>
        <taxon>Spinareoviridae</taxon>
        <taxon>Orthoreovirus</taxon>
        <taxon>Orthoreovirus reptilis</taxon>
    </lineage>
</organism>
<gene>
    <name evidence="7" type="primary">L2</name>
</gene>
<dbReference type="RefSeq" id="YP_009020573.1">
    <property type="nucleotide sequence ID" value="NC_023814.1"/>
</dbReference>
<feature type="domain" description="Reovirus core-spike protein lambda-2-like N-terminal" evidence="4">
    <location>
        <begin position="2"/>
        <end position="139"/>
    </location>
</feature>
<proteinExistence type="predicted"/>
<feature type="domain" description="Reovirus core-spike protein lambda-2-like second methyltransferase" evidence="6">
    <location>
        <begin position="803"/>
        <end position="1015"/>
    </location>
</feature>
<dbReference type="Pfam" id="PF21066">
    <property type="entry name" value="Reovirus_L2_MT2"/>
    <property type="match status" value="1"/>
</dbReference>
<reference evidence="7 8" key="1">
    <citation type="journal article" date="2014" name="Arch. Virol.">
        <title>Whole-genome sequencing of a green bush viper reovirus reveals a shared evolutionary history between reptilian and unusual mammalian orthoreoviruses.</title>
        <authorList>
            <person name="Banyai K."/>
            <person name="Borzak R."/>
            <person name="Ihasz K."/>
            <person name="Feher E."/>
            <person name="Dan A."/>
            <person name="Jakab F."/>
            <person name="Papp T."/>
            <person name="Hetzel U."/>
            <person name="Marschang R.E."/>
            <person name="Farkas S.L."/>
        </authorList>
    </citation>
    <scope>NUCLEOTIDE SEQUENCE [LARGE SCALE GENOMIC DNA]</scope>
    <source>
        <strain evidence="7 8">47/02</strain>
    </source>
</reference>
<feature type="domain" description="Reovirus core-spike protein lambda-2-like ferredoxin-like" evidence="2">
    <location>
        <begin position="682"/>
        <end position="788"/>
    </location>
</feature>
<dbReference type="Gene3D" id="3.55.60.10">
    <property type="entry name" value="Reovirus components"/>
    <property type="match status" value="1"/>
</dbReference>
<dbReference type="GeneID" id="18733183"/>
<evidence type="ECO:0000313" key="8">
    <source>
        <dbReference type="Proteomes" id="UP000201363"/>
    </source>
</evidence>
<dbReference type="InterPro" id="IPR048601">
    <property type="entry name" value="Reovirus_L2_GTase"/>
</dbReference>
<protein>
    <submittedName>
        <fullName evidence="7">Lambda C</fullName>
    </submittedName>
</protein>
<evidence type="ECO:0000259" key="1">
    <source>
        <dbReference type="Pfam" id="PF21061"/>
    </source>
</evidence>
<dbReference type="Gene3D" id="3.90.1810.10">
    <property type="entry name" value="Reovirus components"/>
    <property type="match status" value="1"/>
</dbReference>
<evidence type="ECO:0000259" key="6">
    <source>
        <dbReference type="Pfam" id="PF21066"/>
    </source>
</evidence>
<feature type="domain" description="Reovirus core-spike protein lambda-2-like first methyltransferase" evidence="5">
    <location>
        <begin position="386"/>
        <end position="657"/>
    </location>
</feature>
<evidence type="ECO:0000313" key="7">
    <source>
        <dbReference type="EMBL" id="AHL26963.1"/>
    </source>
</evidence>
<dbReference type="Pfam" id="PF21061">
    <property type="entry name" value="Reovirus_L2_7th"/>
    <property type="match status" value="1"/>
</dbReference>
<evidence type="ECO:0000259" key="3">
    <source>
        <dbReference type="Pfam" id="PF21063"/>
    </source>
</evidence>
<dbReference type="InterPro" id="IPR029063">
    <property type="entry name" value="SAM-dependent_MTases_sf"/>
</dbReference>
<dbReference type="Pfam" id="PF21065">
    <property type="entry name" value="Reovirus_L2_MT1"/>
    <property type="match status" value="1"/>
</dbReference>
<dbReference type="Gene3D" id="3.40.50.10760">
    <property type="entry name" value="Reovirus core"/>
    <property type="match status" value="1"/>
</dbReference>
<name>W8P1A7_9REOV</name>
<dbReference type="InterPro" id="IPR048602">
    <property type="entry name" value="Reovirus_L2_7th"/>
</dbReference>
<dbReference type="EMBL" id="KC852155">
    <property type="protein sequence ID" value="AHL26963.1"/>
    <property type="molecule type" value="Genomic_RNA"/>
</dbReference>